<dbReference type="PROSITE" id="PS00894">
    <property type="entry name" value="HTH_DEOR_1"/>
    <property type="match status" value="1"/>
</dbReference>
<keyword evidence="4" id="KW-0238">DNA-binding</keyword>
<evidence type="ECO:0000256" key="4">
    <source>
        <dbReference type="ARBA" id="ARBA00023125"/>
    </source>
</evidence>
<dbReference type="PANTHER" id="PTHR30363:SF4">
    <property type="entry name" value="GLYCEROL-3-PHOSPHATE REGULON REPRESSOR"/>
    <property type="match status" value="1"/>
</dbReference>
<evidence type="ECO:0000259" key="7">
    <source>
        <dbReference type="PROSITE" id="PS51000"/>
    </source>
</evidence>
<evidence type="ECO:0000256" key="5">
    <source>
        <dbReference type="ARBA" id="ARBA00023163"/>
    </source>
</evidence>
<dbReference type="GO" id="GO:0003677">
    <property type="term" value="F:DNA binding"/>
    <property type="evidence" value="ECO:0007669"/>
    <property type="project" value="UniProtKB-KW"/>
</dbReference>
<evidence type="ECO:0000256" key="1">
    <source>
        <dbReference type="ARBA" id="ARBA00021390"/>
    </source>
</evidence>
<evidence type="ECO:0000256" key="2">
    <source>
        <dbReference type="ARBA" id="ARBA00022491"/>
    </source>
</evidence>
<dbReference type="InterPro" id="IPR037171">
    <property type="entry name" value="NagB/RpiA_transferase-like"/>
</dbReference>
<dbReference type="Gene3D" id="1.10.10.10">
    <property type="entry name" value="Winged helix-like DNA-binding domain superfamily/Winged helix DNA-binding domain"/>
    <property type="match status" value="1"/>
</dbReference>
<dbReference type="SMART" id="SM01134">
    <property type="entry name" value="DeoRC"/>
    <property type="match status" value="1"/>
</dbReference>
<proteinExistence type="predicted"/>
<dbReference type="InterPro" id="IPR036390">
    <property type="entry name" value="WH_DNA-bd_sf"/>
</dbReference>
<dbReference type="InterPro" id="IPR050313">
    <property type="entry name" value="Carb_Metab_HTH_regulators"/>
</dbReference>
<dbReference type="OrthoDB" id="7688673at2"/>
<keyword evidence="2" id="KW-0678">Repressor</keyword>
<keyword evidence="3" id="KW-0805">Transcription regulation</keyword>
<dbReference type="Pfam" id="PF08220">
    <property type="entry name" value="HTH_DeoR"/>
    <property type="match status" value="1"/>
</dbReference>
<dbReference type="Proteomes" id="UP000313231">
    <property type="component" value="Unassembled WGS sequence"/>
</dbReference>
<keyword evidence="9" id="KW-1185">Reference proteome</keyword>
<dbReference type="InterPro" id="IPR001034">
    <property type="entry name" value="DeoR_HTH"/>
</dbReference>
<keyword evidence="5" id="KW-0804">Transcription</keyword>
<dbReference type="SMART" id="SM00420">
    <property type="entry name" value="HTH_DEOR"/>
    <property type="match status" value="1"/>
</dbReference>
<dbReference type="RefSeq" id="WP_139621413.1">
    <property type="nucleotide sequence ID" value="NZ_VDMP01000015.1"/>
</dbReference>
<dbReference type="InterPro" id="IPR018356">
    <property type="entry name" value="Tscrpt_reg_HTH_DeoR_CS"/>
</dbReference>
<dbReference type="GO" id="GO:0003700">
    <property type="term" value="F:DNA-binding transcription factor activity"/>
    <property type="evidence" value="ECO:0007669"/>
    <property type="project" value="InterPro"/>
</dbReference>
<sequence>MYAEERQQAIARQVADRGRMSVAEIADLFDVTTETVRRDLTALEGIGVLRRVHGGAVPASALSTLEPGIVERDAANIEAKARIARAALDELPPPGASILIDAGSTTARLADALPASHRLVVFTHSVSIAARLAGNPGVELHLLPGRVRTHTHAAVGAVTVAALDALRVDVAFLGANGVSVGHGLSTPDSEEAATKRAFVHAAHRVVGLVDSSKVGVESAVRFATLDEIDVLVTDTGLRTADGKSLTAAGVEVVTA</sequence>
<comment type="function">
    <text evidence="6">Repressor of the lactose catabolism operon. Galactose-6-phosphate is the inducer.</text>
</comment>
<dbReference type="PRINTS" id="PR00037">
    <property type="entry name" value="HTHLACR"/>
</dbReference>
<feature type="domain" description="HTH deoR-type" evidence="7">
    <location>
        <begin position="3"/>
        <end position="58"/>
    </location>
</feature>
<dbReference type="Gene3D" id="3.40.50.1360">
    <property type="match status" value="1"/>
</dbReference>
<dbReference type="InterPro" id="IPR014036">
    <property type="entry name" value="DeoR-like_C"/>
</dbReference>
<dbReference type="Pfam" id="PF00455">
    <property type="entry name" value="DeoRC"/>
    <property type="match status" value="1"/>
</dbReference>
<dbReference type="AlphaFoldDB" id="A0A5C4WG53"/>
<dbReference type="SUPFAM" id="SSF46785">
    <property type="entry name" value="Winged helix' DNA-binding domain"/>
    <property type="match status" value="1"/>
</dbReference>
<comment type="caution">
    <text evidence="8">The sequence shown here is derived from an EMBL/GenBank/DDBJ whole genome shotgun (WGS) entry which is preliminary data.</text>
</comment>
<dbReference type="InterPro" id="IPR036388">
    <property type="entry name" value="WH-like_DNA-bd_sf"/>
</dbReference>
<reference evidence="8 9" key="1">
    <citation type="journal article" date="2016" name="Int. J. Syst. Evol. Microbiol.">
        <title>Nocardioides albidus sp. nov., an actinobacterium isolated from garden soil.</title>
        <authorList>
            <person name="Singh H."/>
            <person name="Du J."/>
            <person name="Trinh H."/>
            <person name="Won K."/>
            <person name="Yang J.E."/>
            <person name="Yin C."/>
            <person name="Kook M."/>
            <person name="Yi T.H."/>
        </authorList>
    </citation>
    <scope>NUCLEOTIDE SEQUENCE [LARGE SCALE GENOMIC DNA]</scope>
    <source>
        <strain evidence="8 9">CCTCC AB 2015297</strain>
    </source>
</reference>
<dbReference type="SUPFAM" id="SSF100950">
    <property type="entry name" value="NagB/RpiA/CoA transferase-like"/>
    <property type="match status" value="1"/>
</dbReference>
<evidence type="ECO:0000256" key="6">
    <source>
        <dbReference type="ARBA" id="ARBA00024937"/>
    </source>
</evidence>
<protein>
    <recommendedName>
        <fullName evidence="1">Lactose phosphotransferase system repressor</fullName>
    </recommendedName>
</protein>
<accession>A0A5C4WG53</accession>
<dbReference type="PANTHER" id="PTHR30363">
    <property type="entry name" value="HTH-TYPE TRANSCRIPTIONAL REGULATOR SRLR-RELATED"/>
    <property type="match status" value="1"/>
</dbReference>
<dbReference type="EMBL" id="VDMP01000015">
    <property type="protein sequence ID" value="TNM47184.1"/>
    <property type="molecule type" value="Genomic_DNA"/>
</dbReference>
<name>A0A5C4WG53_9ACTN</name>
<evidence type="ECO:0000256" key="3">
    <source>
        <dbReference type="ARBA" id="ARBA00023015"/>
    </source>
</evidence>
<organism evidence="8 9">
    <name type="scientific">Nocardioides albidus</name>
    <dbReference type="NCBI Taxonomy" id="1517589"/>
    <lineage>
        <taxon>Bacteria</taxon>
        <taxon>Bacillati</taxon>
        <taxon>Actinomycetota</taxon>
        <taxon>Actinomycetes</taxon>
        <taxon>Propionibacteriales</taxon>
        <taxon>Nocardioidaceae</taxon>
        <taxon>Nocardioides</taxon>
    </lineage>
</organism>
<evidence type="ECO:0000313" key="8">
    <source>
        <dbReference type="EMBL" id="TNM47184.1"/>
    </source>
</evidence>
<gene>
    <name evidence="8" type="ORF">FHP29_03150</name>
</gene>
<dbReference type="PROSITE" id="PS51000">
    <property type="entry name" value="HTH_DEOR_2"/>
    <property type="match status" value="1"/>
</dbReference>
<evidence type="ECO:0000313" key="9">
    <source>
        <dbReference type="Proteomes" id="UP000313231"/>
    </source>
</evidence>